<keyword evidence="3" id="KW-1185">Reference proteome</keyword>
<sequence length="66" mass="7308">MPMSESDLVFALLLLDLNSCGASTKSIKLCTFQSGAYHIAVIDSVFSVLARMSWWLLANSRSLNPW</sequence>
<feature type="signal peptide" evidence="1">
    <location>
        <begin position="1"/>
        <end position="22"/>
    </location>
</feature>
<evidence type="ECO:0000256" key="1">
    <source>
        <dbReference type="SAM" id="SignalP"/>
    </source>
</evidence>
<keyword evidence="1" id="KW-0732">Signal</keyword>
<evidence type="ECO:0000313" key="2">
    <source>
        <dbReference type="EMBL" id="KAH3846116.1"/>
    </source>
</evidence>
<comment type="caution">
    <text evidence="2">The sequence shown here is derived from an EMBL/GenBank/DDBJ whole genome shotgun (WGS) entry which is preliminary data.</text>
</comment>
<dbReference type="AlphaFoldDB" id="A0A9D4KW50"/>
<reference evidence="2" key="1">
    <citation type="journal article" date="2019" name="bioRxiv">
        <title>The Genome of the Zebra Mussel, Dreissena polymorpha: A Resource for Invasive Species Research.</title>
        <authorList>
            <person name="McCartney M.A."/>
            <person name="Auch B."/>
            <person name="Kono T."/>
            <person name="Mallez S."/>
            <person name="Zhang Y."/>
            <person name="Obille A."/>
            <person name="Becker A."/>
            <person name="Abrahante J.E."/>
            <person name="Garbe J."/>
            <person name="Badalamenti J.P."/>
            <person name="Herman A."/>
            <person name="Mangelson H."/>
            <person name="Liachko I."/>
            <person name="Sullivan S."/>
            <person name="Sone E.D."/>
            <person name="Koren S."/>
            <person name="Silverstein K.A.T."/>
            <person name="Beckman K.B."/>
            <person name="Gohl D.M."/>
        </authorList>
    </citation>
    <scope>NUCLEOTIDE SEQUENCE</scope>
    <source>
        <strain evidence="2">Duluth1</strain>
        <tissue evidence="2">Whole animal</tissue>
    </source>
</reference>
<gene>
    <name evidence="2" type="ORF">DPMN_088411</name>
</gene>
<organism evidence="2 3">
    <name type="scientific">Dreissena polymorpha</name>
    <name type="common">Zebra mussel</name>
    <name type="synonym">Mytilus polymorpha</name>
    <dbReference type="NCBI Taxonomy" id="45954"/>
    <lineage>
        <taxon>Eukaryota</taxon>
        <taxon>Metazoa</taxon>
        <taxon>Spiralia</taxon>
        <taxon>Lophotrochozoa</taxon>
        <taxon>Mollusca</taxon>
        <taxon>Bivalvia</taxon>
        <taxon>Autobranchia</taxon>
        <taxon>Heteroconchia</taxon>
        <taxon>Euheterodonta</taxon>
        <taxon>Imparidentia</taxon>
        <taxon>Neoheterodontei</taxon>
        <taxon>Myida</taxon>
        <taxon>Dreissenoidea</taxon>
        <taxon>Dreissenidae</taxon>
        <taxon>Dreissena</taxon>
    </lineage>
</organism>
<feature type="chain" id="PRO_5038767151" description="Secreted protein" evidence="1">
    <location>
        <begin position="23"/>
        <end position="66"/>
    </location>
</feature>
<name>A0A9D4KW50_DREPO</name>
<evidence type="ECO:0000313" key="3">
    <source>
        <dbReference type="Proteomes" id="UP000828390"/>
    </source>
</evidence>
<dbReference type="EMBL" id="JAIWYP010000003">
    <property type="protein sequence ID" value="KAH3846116.1"/>
    <property type="molecule type" value="Genomic_DNA"/>
</dbReference>
<protein>
    <recommendedName>
        <fullName evidence="4">Secreted protein</fullName>
    </recommendedName>
</protein>
<accession>A0A9D4KW50</accession>
<evidence type="ECO:0008006" key="4">
    <source>
        <dbReference type="Google" id="ProtNLM"/>
    </source>
</evidence>
<reference evidence="2" key="2">
    <citation type="submission" date="2020-11" db="EMBL/GenBank/DDBJ databases">
        <authorList>
            <person name="McCartney M.A."/>
            <person name="Auch B."/>
            <person name="Kono T."/>
            <person name="Mallez S."/>
            <person name="Becker A."/>
            <person name="Gohl D.M."/>
            <person name="Silverstein K.A.T."/>
            <person name="Koren S."/>
            <person name="Bechman K.B."/>
            <person name="Herman A."/>
            <person name="Abrahante J.E."/>
            <person name="Garbe J."/>
        </authorList>
    </citation>
    <scope>NUCLEOTIDE SEQUENCE</scope>
    <source>
        <strain evidence="2">Duluth1</strain>
        <tissue evidence="2">Whole animal</tissue>
    </source>
</reference>
<dbReference type="Proteomes" id="UP000828390">
    <property type="component" value="Unassembled WGS sequence"/>
</dbReference>
<proteinExistence type="predicted"/>